<accession>A0ABN8EXV5</accession>
<dbReference type="RefSeq" id="WP_238807534.1">
    <property type="nucleotide sequence ID" value="NZ_CAKLPY010000002.1"/>
</dbReference>
<comment type="caution">
    <text evidence="1">The sequence shown here is derived from an EMBL/GenBank/DDBJ whole genome shotgun (WGS) entry which is preliminary data.</text>
</comment>
<keyword evidence="2" id="KW-1185">Reference proteome</keyword>
<evidence type="ECO:0008006" key="3">
    <source>
        <dbReference type="Google" id="ProtNLM"/>
    </source>
</evidence>
<proteinExistence type="predicted"/>
<evidence type="ECO:0000313" key="1">
    <source>
        <dbReference type="EMBL" id="CAH0996990.1"/>
    </source>
</evidence>
<name>A0ABN8EXV5_9BACT</name>
<dbReference type="EMBL" id="CAKLPY010000002">
    <property type="protein sequence ID" value="CAH0996990.1"/>
    <property type="molecule type" value="Genomic_DNA"/>
</dbReference>
<evidence type="ECO:0000313" key="2">
    <source>
        <dbReference type="Proteomes" id="UP000837932"/>
    </source>
</evidence>
<organism evidence="1 2">
    <name type="scientific">Emticicia aquatica</name>
    <dbReference type="NCBI Taxonomy" id="1681835"/>
    <lineage>
        <taxon>Bacteria</taxon>
        <taxon>Pseudomonadati</taxon>
        <taxon>Bacteroidota</taxon>
        <taxon>Cytophagia</taxon>
        <taxon>Cytophagales</taxon>
        <taxon>Leadbetterellaceae</taxon>
        <taxon>Emticicia</taxon>
    </lineage>
</organism>
<sequence>MESSDPKKEKRLLEFKEWLIAFKEYSKKVKDIDIIYIDDAEEILNDWYWYTMAEKLYPYMEQGDNSRINHSKIISGKELTIMAIQPIQFEDEITEKKLNAELAWVIAWSILSGWNNYDNDKVEKILDNKEIQLFIKEHMTWLEKLDPEFDYPYFSNAQTWRVFNLYLQEFLKNIN</sequence>
<gene>
    <name evidence="1" type="ORF">EMA8858_03127</name>
</gene>
<dbReference type="Proteomes" id="UP000837932">
    <property type="component" value="Unassembled WGS sequence"/>
</dbReference>
<reference evidence="1" key="1">
    <citation type="submission" date="2021-12" db="EMBL/GenBank/DDBJ databases">
        <authorList>
            <person name="Rodrigo-Torres L."/>
            <person name="Arahal R. D."/>
            <person name="Lucena T."/>
        </authorList>
    </citation>
    <scope>NUCLEOTIDE SEQUENCE</scope>
    <source>
        <strain evidence="1">CECT 8858</strain>
    </source>
</reference>
<protein>
    <recommendedName>
        <fullName evidence="3">DUF2247 family protein</fullName>
    </recommendedName>
</protein>